<dbReference type="GO" id="GO:0030430">
    <property type="term" value="C:host cell cytoplasm"/>
    <property type="evidence" value="ECO:0007669"/>
    <property type="project" value="UniProtKB-SubCell"/>
</dbReference>
<keyword evidence="5 9" id="KW-0694">RNA-binding</keyword>
<evidence type="ECO:0000256" key="2">
    <source>
        <dbReference type="ARBA" id="ARBA00022497"/>
    </source>
</evidence>
<comment type="similarity">
    <text evidence="9">Belongs to the nucleorhabdovirus nucleocapsid protein family.</text>
</comment>
<dbReference type="GO" id="GO:1990904">
    <property type="term" value="C:ribonucleoprotein complex"/>
    <property type="evidence" value="ECO:0007669"/>
    <property type="project" value="UniProtKB-UniRule"/>
</dbReference>
<dbReference type="GO" id="GO:0003723">
    <property type="term" value="F:RNA binding"/>
    <property type="evidence" value="ECO:0007669"/>
    <property type="project" value="UniProtKB-UniRule"/>
</dbReference>
<dbReference type="GO" id="GO:0019029">
    <property type="term" value="C:helical viral capsid"/>
    <property type="evidence" value="ECO:0007669"/>
    <property type="project" value="UniProtKB-UniRule"/>
</dbReference>
<evidence type="ECO:0000256" key="4">
    <source>
        <dbReference type="ARBA" id="ARBA00022844"/>
    </source>
</evidence>
<keyword evidence="6 9" id="KW-0543">Viral nucleoprotein</keyword>
<dbReference type="EMBL" id="BK061822">
    <property type="protein sequence ID" value="DAZ90860.1"/>
    <property type="molecule type" value="Viral_cRNA"/>
</dbReference>
<comment type="function">
    <text evidence="9">Encapsidates the genome, protecting it from nucleases. The encapsidated genomic RNA is termed the nucleocapsid (NC) and serves as template for viral transcription and replication.</text>
</comment>
<dbReference type="InterPro" id="IPR004902">
    <property type="entry name" value="Rhabdo_ncap_2"/>
</dbReference>
<protein>
    <recommendedName>
        <fullName evidence="1 9">Nucleoprotein</fullName>
        <shortName evidence="9">NP</shortName>
        <shortName evidence="9">Protein N</shortName>
    </recommendedName>
    <alternativeName>
        <fullName evidence="8 9">Nucleocapsid protein</fullName>
    </alternativeName>
</protein>
<comment type="subcellular location">
    <subcellularLocation>
        <location evidence="9">Virion</location>
    </subcellularLocation>
    <subcellularLocation>
        <location evidence="9">Host cytoplasm</location>
    </subcellularLocation>
</comment>
<dbReference type="GO" id="GO:0019013">
    <property type="term" value="C:viral nucleocapsid"/>
    <property type="evidence" value="ECO:0007669"/>
    <property type="project" value="UniProtKB-UniRule"/>
</dbReference>
<sequence>MEYRGIAGKLKQLTAFLSQQSTSTDTEPVIERTRVQDTVQHDYDARARRLALIKGRTITDRYNDIKNVVSRRGTIKSWDDLRYGKRGCVVLERDDIDMDTLAKYLNALNELFTGLSEKTIATLFVMVYNLRNFSGNYVFENAEAELVDMDESQVADEFSNASFSRESEVSPIMVTEDLKTDREISNAINSCCFIATSYLRMLSREASNYQGAGDALKNTYPAFFNRELGIKNFMPKLQTLKMVKNVILQHDIFKHTSYVLLYAGEVCNLGVDMKEFLYKNHIQNTGLHAYSLFLRVADAYDVDHATLANHLCSTVFTKQLDSLRDLINECVAKEGTAESTLMWKFARIYDNRFFSTLQTKVNARFVAILAYLLRMGAPTRANEDVLQISHVRNLSAQDHHYCETYATAISEFLTYGRSDGHMAVLLEDAL</sequence>
<evidence type="ECO:0000256" key="1">
    <source>
        <dbReference type="ARBA" id="ARBA00014389"/>
    </source>
</evidence>
<dbReference type="Pfam" id="PF03216">
    <property type="entry name" value="Rhabdo_ncap_2"/>
    <property type="match status" value="1"/>
</dbReference>
<keyword evidence="2 9" id="KW-1139">Helical capsid protein</keyword>
<keyword evidence="7 9" id="KW-0687">Ribonucleoprotein</keyword>
<keyword evidence="9" id="KW-1035">Host cytoplasm</keyword>
<keyword evidence="4 9" id="KW-0946">Virion</keyword>
<evidence type="ECO:0000256" key="3">
    <source>
        <dbReference type="ARBA" id="ARBA00022561"/>
    </source>
</evidence>
<organism evidence="10">
    <name type="scientific">Triticum virus 1</name>
    <dbReference type="NCBI Taxonomy" id="2977997"/>
    <lineage>
        <taxon>Viruses</taxon>
        <taxon>Riboviria</taxon>
        <taxon>Orthornavirae</taxon>
        <taxon>Negarnaviricota</taxon>
        <taxon>Haploviricotina</taxon>
        <taxon>Monjiviricetes</taxon>
        <taxon>Mononegavirales</taxon>
        <taxon>Rhabdoviridae</taxon>
        <taxon>Betarhabdovirinae</taxon>
        <taxon>Varicosavirus</taxon>
        <taxon>Varicosavirus tritici</taxon>
    </lineage>
</organism>
<accession>A0A9N6YJH1</accession>
<keyword evidence="3 9" id="KW-0167">Capsid protein</keyword>
<evidence type="ECO:0000313" key="10">
    <source>
        <dbReference type="EMBL" id="DAZ90860.1"/>
    </source>
</evidence>
<reference evidence="10" key="1">
    <citation type="journal article" date="2022" name="bioRxiv">
        <title>Unlocking the hidden genetic diversity of varicosaviruses, the neglected plant rhabdoviruses.</title>
        <authorList>
            <person name="Bejerman N."/>
            <person name="Dietzgen R.G."/>
            <person name="Debat H."/>
        </authorList>
    </citation>
    <scope>NUCLEOTIDE SEQUENCE</scope>
</reference>
<proteinExistence type="inferred from homology"/>
<evidence type="ECO:0000256" key="6">
    <source>
        <dbReference type="ARBA" id="ARBA00023086"/>
    </source>
</evidence>
<evidence type="ECO:0000256" key="9">
    <source>
        <dbReference type="RuleBase" id="RU369108"/>
    </source>
</evidence>
<comment type="subunit">
    <text evidence="9">Homomultimerizes to form the nucleocapsid. Binds to viral genomic RNA.</text>
</comment>
<evidence type="ECO:0000256" key="8">
    <source>
        <dbReference type="ARBA" id="ARBA00033344"/>
    </source>
</evidence>
<name>A0A9N6YJH1_9RHAB</name>
<evidence type="ECO:0000256" key="7">
    <source>
        <dbReference type="ARBA" id="ARBA00023274"/>
    </source>
</evidence>
<evidence type="ECO:0000256" key="5">
    <source>
        <dbReference type="ARBA" id="ARBA00022884"/>
    </source>
</evidence>